<dbReference type="Proteomes" id="UP001320706">
    <property type="component" value="Unassembled WGS sequence"/>
</dbReference>
<proteinExistence type="predicted"/>
<comment type="caution">
    <text evidence="1">The sequence shown here is derived from an EMBL/GenBank/DDBJ whole genome shotgun (WGS) entry which is preliminary data.</text>
</comment>
<sequence>MYGSKESPGLRNSRGDAFCTSESLIHLTPSGPRTAVGAILRCAFASGALAGTLDAEMFYAVVLLWTAAVREAARHFRYSRDFEDLTITRSVLKLRPGYRALCLGVFRPAAELKSCSKLVETCETWAMDDSYGESYEEQHVHEPWPIIDRFLKNLPDGSVGLDIGCGNGKYLAVNPNIFIVGSDRSSNLTAIAKQHQPHAAVVADILALPHQPSKFDFAISIAVVHHLSTPERRVEAVRAILETLKPVGAGEAGKALVYVWALEQKDSRRGWDEGHDQDVMVPWVMKTKKEKQQKKKPSDGDADSADLATNHGAEANGDRTFHRYYHLYKKGELEGDIEKAGGTVLEAGYEKDNWWAIAQRKG</sequence>
<keyword evidence="1" id="KW-0489">Methyltransferase</keyword>
<accession>A0ACC3S7C1</accession>
<organism evidence="1 2">
    <name type="scientific">Zalaria obscura</name>
    <dbReference type="NCBI Taxonomy" id="2024903"/>
    <lineage>
        <taxon>Eukaryota</taxon>
        <taxon>Fungi</taxon>
        <taxon>Dikarya</taxon>
        <taxon>Ascomycota</taxon>
        <taxon>Pezizomycotina</taxon>
        <taxon>Dothideomycetes</taxon>
        <taxon>Dothideomycetidae</taxon>
        <taxon>Dothideales</taxon>
        <taxon>Zalariaceae</taxon>
        <taxon>Zalaria</taxon>
    </lineage>
</organism>
<name>A0ACC3S7C1_9PEZI</name>
<gene>
    <name evidence="1" type="primary">TRM9</name>
    <name evidence="1" type="ORF">M8818_006020</name>
</gene>
<reference evidence="1" key="1">
    <citation type="submission" date="2024-02" db="EMBL/GenBank/DDBJ databases">
        <title>Metagenome Assembled Genome of Zalaria obscura JY119.</title>
        <authorList>
            <person name="Vighnesh L."/>
            <person name="Jagadeeshwari U."/>
            <person name="Venkata Ramana C."/>
            <person name="Sasikala C."/>
        </authorList>
    </citation>
    <scope>NUCLEOTIDE SEQUENCE</scope>
    <source>
        <strain evidence="1">JY119</strain>
    </source>
</reference>
<evidence type="ECO:0000313" key="1">
    <source>
        <dbReference type="EMBL" id="KAK8200705.1"/>
    </source>
</evidence>
<dbReference type="EC" id="2.1.1.229" evidence="1"/>
<evidence type="ECO:0000313" key="2">
    <source>
        <dbReference type="Proteomes" id="UP001320706"/>
    </source>
</evidence>
<keyword evidence="1" id="KW-0808">Transferase</keyword>
<dbReference type="EMBL" id="JAMKPW020000038">
    <property type="protein sequence ID" value="KAK8200705.1"/>
    <property type="molecule type" value="Genomic_DNA"/>
</dbReference>
<keyword evidence="2" id="KW-1185">Reference proteome</keyword>
<protein>
    <submittedName>
        <fullName evidence="1">tRNA methyltransferase, has a role in tRNA modification</fullName>
        <ecNumber evidence="1">2.1.1.229</ecNumber>
    </submittedName>
</protein>